<dbReference type="CDD" id="cd07820">
    <property type="entry name" value="SRPBCC_3"/>
    <property type="match status" value="1"/>
</dbReference>
<gene>
    <name evidence="2" type="ordered locus">Cyast_1170</name>
</gene>
<dbReference type="HOGENOM" id="CLU_112936_1_1_3"/>
<dbReference type="InterPro" id="IPR023393">
    <property type="entry name" value="START-like_dom_sf"/>
</dbReference>
<evidence type="ECO:0000259" key="1">
    <source>
        <dbReference type="Pfam" id="PF03364"/>
    </source>
</evidence>
<dbReference type="KEGG" id="csn:Cyast_1170"/>
<feature type="domain" description="Coenzyme Q-binding protein COQ10 START" evidence="1">
    <location>
        <begin position="10"/>
        <end position="133"/>
    </location>
</feature>
<evidence type="ECO:0000313" key="2">
    <source>
        <dbReference type="EMBL" id="AFZ47137.1"/>
    </source>
</evidence>
<dbReference type="PATRIC" id="fig|292563.3.peg.1227"/>
<proteinExistence type="predicted"/>
<keyword evidence="3" id="KW-1185">Reference proteome</keyword>
<dbReference type="SUPFAM" id="SSF55961">
    <property type="entry name" value="Bet v1-like"/>
    <property type="match status" value="1"/>
</dbReference>
<organism evidence="2 3">
    <name type="scientific">Cyanobacterium stanieri (strain ATCC 29140 / PCC 7202)</name>
    <dbReference type="NCBI Taxonomy" id="292563"/>
    <lineage>
        <taxon>Bacteria</taxon>
        <taxon>Bacillati</taxon>
        <taxon>Cyanobacteriota</taxon>
        <taxon>Cyanophyceae</taxon>
        <taxon>Oscillatoriophycideae</taxon>
        <taxon>Chroococcales</taxon>
        <taxon>Geminocystaceae</taxon>
        <taxon>Cyanobacterium</taxon>
    </lineage>
</organism>
<dbReference type="Pfam" id="PF03364">
    <property type="entry name" value="Polyketide_cyc"/>
    <property type="match status" value="1"/>
</dbReference>
<accession>K9YL02</accession>
<dbReference type="BioCyc" id="CSTA292563:G1353-1178-MONOMER"/>
<dbReference type="STRING" id="292563.Cyast_1170"/>
<sequence length="151" mass="18151">MLKFEYSSLIKAPLKTVWEFHEREDILDILTPPWQPVKVVERQGGLEIGAMTKFNLMFGFVTIPWCARHVEYEKYHLFTDQQTEGPLKLWIHRHQFQAEGDYTRLTDNIQYDITGEPLINYLMGWWVEERLKDMFAYRHRITKENCESQPL</sequence>
<reference evidence="3" key="1">
    <citation type="journal article" date="2013" name="Proc. Natl. Acad. Sci. U.S.A.">
        <title>Improving the coverage of the cyanobacterial phylum using diversity-driven genome sequencing.</title>
        <authorList>
            <person name="Shih P.M."/>
            <person name="Wu D."/>
            <person name="Latifi A."/>
            <person name="Axen S.D."/>
            <person name="Fewer D.P."/>
            <person name="Talla E."/>
            <person name="Calteau A."/>
            <person name="Cai F."/>
            <person name="Tandeau de Marsac N."/>
            <person name="Rippka R."/>
            <person name="Herdman M."/>
            <person name="Sivonen K."/>
            <person name="Coursin T."/>
            <person name="Laurent T."/>
            <person name="Goodwin L."/>
            <person name="Nolan M."/>
            <person name="Davenport K.W."/>
            <person name="Han C.S."/>
            <person name="Rubin E.M."/>
            <person name="Eisen J.A."/>
            <person name="Woyke T."/>
            <person name="Gugger M."/>
            <person name="Kerfeld C.A."/>
        </authorList>
    </citation>
    <scope>NUCLEOTIDE SEQUENCE [LARGE SCALE GENOMIC DNA]</scope>
    <source>
        <strain evidence="3">ATCC 29140 / PCC 7202</strain>
    </source>
</reference>
<name>K9YL02_CYASC</name>
<dbReference type="eggNOG" id="COG4276">
    <property type="taxonomic scope" value="Bacteria"/>
</dbReference>
<dbReference type="AlphaFoldDB" id="K9YL02"/>
<dbReference type="InterPro" id="IPR005031">
    <property type="entry name" value="COQ10_START"/>
</dbReference>
<dbReference type="EMBL" id="CP003940">
    <property type="protein sequence ID" value="AFZ47137.1"/>
    <property type="molecule type" value="Genomic_DNA"/>
</dbReference>
<dbReference type="Proteomes" id="UP000010483">
    <property type="component" value="Chromosome"/>
</dbReference>
<protein>
    <submittedName>
        <fullName evidence="2">Cyclase/dehydrase</fullName>
    </submittedName>
</protein>
<evidence type="ECO:0000313" key="3">
    <source>
        <dbReference type="Proteomes" id="UP000010483"/>
    </source>
</evidence>
<dbReference type="Gene3D" id="3.30.530.20">
    <property type="match status" value="1"/>
</dbReference>